<dbReference type="Proteomes" id="UP000095517">
    <property type="component" value="Unassembled WGS sequence"/>
</dbReference>
<feature type="transmembrane region" description="Helical" evidence="1">
    <location>
        <begin position="46"/>
        <end position="65"/>
    </location>
</feature>
<dbReference type="RefSeq" id="WP_022275761.1">
    <property type="nucleotide sequence ID" value="NZ_CABIXA010000002.1"/>
</dbReference>
<keyword evidence="1" id="KW-0472">Membrane</keyword>
<dbReference type="STRING" id="338188.ERS852397_00470"/>
<dbReference type="EMBL" id="CYZH01000002">
    <property type="protein sequence ID" value="CUN57328.1"/>
    <property type="molecule type" value="Genomic_DNA"/>
</dbReference>
<feature type="transmembrane region" description="Helical" evidence="1">
    <location>
        <begin position="86"/>
        <end position="105"/>
    </location>
</feature>
<evidence type="ECO:0000256" key="1">
    <source>
        <dbReference type="SAM" id="Phobius"/>
    </source>
</evidence>
<accession>A0A173Y3P9</accession>
<organism evidence="2 3">
    <name type="scientific">Bacteroides finegoldii</name>
    <dbReference type="NCBI Taxonomy" id="338188"/>
    <lineage>
        <taxon>Bacteria</taxon>
        <taxon>Pseudomonadati</taxon>
        <taxon>Bacteroidota</taxon>
        <taxon>Bacteroidia</taxon>
        <taxon>Bacteroidales</taxon>
        <taxon>Bacteroidaceae</taxon>
        <taxon>Bacteroides</taxon>
    </lineage>
</organism>
<evidence type="ECO:0008006" key="4">
    <source>
        <dbReference type="Google" id="ProtNLM"/>
    </source>
</evidence>
<keyword evidence="1" id="KW-0812">Transmembrane</keyword>
<keyword evidence="1" id="KW-1133">Transmembrane helix</keyword>
<name>A0A173Y3P9_9BACE</name>
<sequence>MKLYKLIFVANAFLLLISICFTNKEITLGKIWMYLTDKSIPIDFPNWISYCLYFIVPILTTWYGTTRFYKLDPTEIKGESITKIESASSTFLPTFFAYVFVGLSINTVVSLIFIYGAVTILCFCAEIYLYNPIFHILGYRYYFVTTGNHRILIMTKKEIKLREICEFKRIGQINDFTYIDIEK</sequence>
<dbReference type="AlphaFoldDB" id="A0A173Y3P9"/>
<feature type="transmembrane region" description="Helical" evidence="1">
    <location>
        <begin position="111"/>
        <end position="130"/>
    </location>
</feature>
<gene>
    <name evidence="2" type="ORF">ERS852397_00470</name>
</gene>
<proteinExistence type="predicted"/>
<protein>
    <recommendedName>
        <fullName evidence="4">Transmembrane protein</fullName>
    </recommendedName>
</protein>
<evidence type="ECO:0000313" key="3">
    <source>
        <dbReference type="Proteomes" id="UP000095517"/>
    </source>
</evidence>
<reference evidence="2 3" key="1">
    <citation type="submission" date="2015-09" db="EMBL/GenBank/DDBJ databases">
        <authorList>
            <consortium name="Pathogen Informatics"/>
        </authorList>
    </citation>
    <scope>NUCLEOTIDE SEQUENCE [LARGE SCALE GENOMIC DNA]</scope>
    <source>
        <strain evidence="2 3">2789STDY5608840</strain>
    </source>
</reference>
<evidence type="ECO:0000313" key="2">
    <source>
        <dbReference type="EMBL" id="CUN57328.1"/>
    </source>
</evidence>